<name>A0AAD9NWF4_RIDPI</name>
<evidence type="ECO:0000259" key="9">
    <source>
        <dbReference type="Pfam" id="PF01281"/>
    </source>
</evidence>
<evidence type="ECO:0000256" key="2">
    <source>
        <dbReference type="ARBA" id="ARBA00010605"/>
    </source>
</evidence>
<protein>
    <recommendedName>
        <fullName evidence="7">Large ribosomal subunit protein bL9m</fullName>
    </recommendedName>
    <alternativeName>
        <fullName evidence="8">39S ribosomal protein L9, mitochondrial</fullName>
    </alternativeName>
</protein>
<gene>
    <name evidence="11" type="ORF">NP493_307g00019</name>
</gene>
<dbReference type="GO" id="GO:0005739">
    <property type="term" value="C:mitochondrion"/>
    <property type="evidence" value="ECO:0007669"/>
    <property type="project" value="UniProtKB-SubCell"/>
</dbReference>
<evidence type="ECO:0000256" key="8">
    <source>
        <dbReference type="ARBA" id="ARBA00035381"/>
    </source>
</evidence>
<dbReference type="InterPro" id="IPR054302">
    <property type="entry name" value="Ribosomal_bL9m_C"/>
</dbReference>
<dbReference type="Gene3D" id="3.40.5.10">
    <property type="entry name" value="Ribosomal protein L9, N-terminal domain"/>
    <property type="match status" value="1"/>
</dbReference>
<accession>A0AAD9NWF4</accession>
<sequence length="246" mass="27394">MIPKTSVVRTAMTQAVTLLSRQILPYHTQQLRNAVIVQRMFPPRLHKKGVPKTLKKREYIYTVVGNTDLQPAGDMPVILVKDVEGVGLRGEVLGVARKLARNMLLPTGAAIYASPENLAKHKEESKNVEDIPRQSIVAQKTIRQLQAMTLRIPMNPNVSWTLNKTHVRVAFRKTGVQVPQDCLTIPDEAVTQFGDTVVKVTVNKLDTVTVKAVIYPYDPAALEQPSIPRPWKKTKIPVGTILDNQA</sequence>
<dbReference type="InterPro" id="IPR036935">
    <property type="entry name" value="Ribosomal_bL9_N_sf"/>
</dbReference>
<dbReference type="GO" id="GO:1990904">
    <property type="term" value="C:ribonucleoprotein complex"/>
    <property type="evidence" value="ECO:0007669"/>
    <property type="project" value="UniProtKB-KW"/>
</dbReference>
<comment type="caution">
    <text evidence="11">The sequence shown here is derived from an EMBL/GenBank/DDBJ whole genome shotgun (WGS) entry which is preliminary data.</text>
</comment>
<feature type="domain" description="Ribosomal protein L9" evidence="9">
    <location>
        <begin position="75"/>
        <end position="120"/>
    </location>
</feature>
<dbReference type="GO" id="GO:0006412">
    <property type="term" value="P:translation"/>
    <property type="evidence" value="ECO:0007669"/>
    <property type="project" value="InterPro"/>
</dbReference>
<dbReference type="Pfam" id="PF22078">
    <property type="entry name" value="Ribosomal_bL9m_C"/>
    <property type="match status" value="1"/>
</dbReference>
<dbReference type="InterPro" id="IPR000244">
    <property type="entry name" value="Ribosomal_bL9"/>
</dbReference>
<reference evidence="11" key="1">
    <citation type="journal article" date="2023" name="Mol. Biol. Evol.">
        <title>Third-Generation Sequencing Reveals the Adaptive Role of the Epigenome in Three Deep-Sea Polychaetes.</title>
        <authorList>
            <person name="Perez M."/>
            <person name="Aroh O."/>
            <person name="Sun Y."/>
            <person name="Lan Y."/>
            <person name="Juniper S.K."/>
            <person name="Young C.R."/>
            <person name="Angers B."/>
            <person name="Qian P.Y."/>
        </authorList>
    </citation>
    <scope>NUCLEOTIDE SEQUENCE</scope>
    <source>
        <strain evidence="11">R07B-5</strain>
    </source>
</reference>
<keyword evidence="6" id="KW-0687">Ribonucleoprotein</keyword>
<keyword evidence="4" id="KW-0689">Ribosomal protein</keyword>
<keyword evidence="3" id="KW-0809">Transit peptide</keyword>
<comment type="similarity">
    <text evidence="2">Belongs to the bacterial ribosomal protein bL9 family.</text>
</comment>
<dbReference type="InterPro" id="IPR020070">
    <property type="entry name" value="Ribosomal_bL9_N"/>
</dbReference>
<feature type="domain" description="Large ribosomal subunit protein bL9m C-terminal" evidence="10">
    <location>
        <begin position="137"/>
        <end position="210"/>
    </location>
</feature>
<evidence type="ECO:0000259" key="10">
    <source>
        <dbReference type="Pfam" id="PF22078"/>
    </source>
</evidence>
<evidence type="ECO:0000256" key="5">
    <source>
        <dbReference type="ARBA" id="ARBA00023128"/>
    </source>
</evidence>
<dbReference type="Proteomes" id="UP001209878">
    <property type="component" value="Unassembled WGS sequence"/>
</dbReference>
<dbReference type="InterPro" id="IPR009027">
    <property type="entry name" value="Ribosomal_bL9/RNase_H1_N"/>
</dbReference>
<evidence type="ECO:0000256" key="4">
    <source>
        <dbReference type="ARBA" id="ARBA00022980"/>
    </source>
</evidence>
<evidence type="ECO:0000313" key="12">
    <source>
        <dbReference type="Proteomes" id="UP001209878"/>
    </source>
</evidence>
<dbReference type="Pfam" id="PF01281">
    <property type="entry name" value="Ribosomal_L9_N"/>
    <property type="match status" value="1"/>
</dbReference>
<evidence type="ECO:0000256" key="7">
    <source>
        <dbReference type="ARBA" id="ARBA00035194"/>
    </source>
</evidence>
<dbReference type="SUPFAM" id="SSF55658">
    <property type="entry name" value="L9 N-domain-like"/>
    <property type="match status" value="1"/>
</dbReference>
<dbReference type="GO" id="GO:0005840">
    <property type="term" value="C:ribosome"/>
    <property type="evidence" value="ECO:0007669"/>
    <property type="project" value="UniProtKB-KW"/>
</dbReference>
<comment type="subcellular location">
    <subcellularLocation>
        <location evidence="1">Mitochondrion</location>
    </subcellularLocation>
</comment>
<dbReference type="PANTHER" id="PTHR21368">
    <property type="entry name" value="50S RIBOSOMAL PROTEIN L9"/>
    <property type="match status" value="1"/>
</dbReference>
<dbReference type="AlphaFoldDB" id="A0AAD9NWF4"/>
<evidence type="ECO:0000256" key="6">
    <source>
        <dbReference type="ARBA" id="ARBA00023274"/>
    </source>
</evidence>
<keyword evidence="12" id="KW-1185">Reference proteome</keyword>
<dbReference type="GO" id="GO:0003735">
    <property type="term" value="F:structural constituent of ribosome"/>
    <property type="evidence" value="ECO:0007669"/>
    <property type="project" value="InterPro"/>
</dbReference>
<evidence type="ECO:0000313" key="11">
    <source>
        <dbReference type="EMBL" id="KAK2183534.1"/>
    </source>
</evidence>
<dbReference type="EMBL" id="JAODUO010000307">
    <property type="protein sequence ID" value="KAK2183534.1"/>
    <property type="molecule type" value="Genomic_DNA"/>
</dbReference>
<proteinExistence type="inferred from homology"/>
<evidence type="ECO:0000256" key="1">
    <source>
        <dbReference type="ARBA" id="ARBA00004173"/>
    </source>
</evidence>
<keyword evidence="5" id="KW-0496">Mitochondrion</keyword>
<organism evidence="11 12">
    <name type="scientific">Ridgeia piscesae</name>
    <name type="common">Tubeworm</name>
    <dbReference type="NCBI Taxonomy" id="27915"/>
    <lineage>
        <taxon>Eukaryota</taxon>
        <taxon>Metazoa</taxon>
        <taxon>Spiralia</taxon>
        <taxon>Lophotrochozoa</taxon>
        <taxon>Annelida</taxon>
        <taxon>Polychaeta</taxon>
        <taxon>Sedentaria</taxon>
        <taxon>Canalipalpata</taxon>
        <taxon>Sabellida</taxon>
        <taxon>Siboglinidae</taxon>
        <taxon>Ridgeia</taxon>
    </lineage>
</organism>
<evidence type="ECO:0000256" key="3">
    <source>
        <dbReference type="ARBA" id="ARBA00022946"/>
    </source>
</evidence>